<organism evidence="10 11">
    <name type="scientific">Candidatus Hoaglandella endobia</name>
    <dbReference type="NCBI Taxonomy" id="1778263"/>
    <lineage>
        <taxon>Bacteria</taxon>
        <taxon>Pseudomonadati</taxon>
        <taxon>Pseudomonadota</taxon>
        <taxon>Gammaproteobacteria</taxon>
        <taxon>Enterobacterales</taxon>
        <taxon>Enterobacteriaceae</taxon>
        <taxon>Candidatus Hoaglandella</taxon>
    </lineage>
</organism>
<keyword evidence="8" id="KW-0963">Cytoplasm</keyword>
<evidence type="ECO:0000256" key="4">
    <source>
        <dbReference type="ARBA" id="ARBA00023002"/>
    </source>
</evidence>
<keyword evidence="11" id="KW-1185">Reference proteome</keyword>
<evidence type="ECO:0000259" key="9">
    <source>
        <dbReference type="PROSITE" id="PS50905"/>
    </source>
</evidence>
<comment type="subcellular location">
    <subcellularLocation>
        <location evidence="8">Cytoplasm</location>
    </subcellularLocation>
</comment>
<sequence>MLTQEMVNKLNEQLNLEFVSANIYLQMSAWCNNKGFEGASNFFKIQSSEEMYHMHRLFDYLNDTGTMPVLGSIDAPQVDFLSLLDLIKLAYEQEKIITQKINSLAHFSMMLKDYSTFYFLQWYVEKQYKEGKIFKSILDKFSLVNPDFGGLFLIDQDLKTMNGNK</sequence>
<dbReference type="GO" id="GO:0008198">
    <property type="term" value="F:ferrous iron binding"/>
    <property type="evidence" value="ECO:0007669"/>
    <property type="project" value="TreeGrafter"/>
</dbReference>
<dbReference type="InterPro" id="IPR008331">
    <property type="entry name" value="Ferritin_DPS_dom"/>
</dbReference>
<dbReference type="Gene3D" id="1.20.1260.10">
    <property type="match status" value="1"/>
</dbReference>
<dbReference type="InterPro" id="IPR041719">
    <property type="entry name" value="Ferritin_prok"/>
</dbReference>
<dbReference type="GO" id="GO:0004322">
    <property type="term" value="F:ferroxidase activity"/>
    <property type="evidence" value="ECO:0007669"/>
    <property type="project" value="TreeGrafter"/>
</dbReference>
<keyword evidence="2 8" id="KW-0409">Iron storage</keyword>
<dbReference type="NCBIfam" id="NF007638">
    <property type="entry name" value="PRK10304.1"/>
    <property type="match status" value="1"/>
</dbReference>
<evidence type="ECO:0000256" key="7">
    <source>
        <dbReference type="PIRSR" id="PIRSR601519-1"/>
    </source>
</evidence>
<dbReference type="FunFam" id="1.20.1260.10:FF:000001">
    <property type="entry name" value="Non-heme ferritin"/>
    <property type="match status" value="1"/>
</dbReference>
<evidence type="ECO:0000256" key="1">
    <source>
        <dbReference type="ARBA" id="ARBA00006950"/>
    </source>
</evidence>
<dbReference type="KEGG" id="hed:TPER_HE00553"/>
<evidence type="ECO:0000256" key="8">
    <source>
        <dbReference type="RuleBase" id="RU361145"/>
    </source>
</evidence>
<evidence type="ECO:0000256" key="6">
    <source>
        <dbReference type="ARBA" id="ARBA00061982"/>
    </source>
</evidence>
<dbReference type="InterPro" id="IPR009040">
    <property type="entry name" value="Ferritin-like_diiron"/>
</dbReference>
<dbReference type="AlphaFoldDB" id="A0A143WUK2"/>
<evidence type="ECO:0000256" key="5">
    <source>
        <dbReference type="ARBA" id="ARBA00023004"/>
    </source>
</evidence>
<proteinExistence type="inferred from homology"/>
<dbReference type="PANTHER" id="PTHR11431">
    <property type="entry name" value="FERRITIN"/>
    <property type="match status" value="1"/>
</dbReference>
<dbReference type="SUPFAM" id="SSF47240">
    <property type="entry name" value="Ferritin-like"/>
    <property type="match status" value="1"/>
</dbReference>
<dbReference type="RefSeq" id="WP_067568191.1">
    <property type="nucleotide sequence ID" value="NZ_LN999835.1"/>
</dbReference>
<comment type="function">
    <text evidence="8">Iron-storage protein.</text>
</comment>
<comment type="similarity">
    <text evidence="1 8">Belongs to the ferritin family. Prokaryotic subfamily.</text>
</comment>
<feature type="binding site" evidence="7">
    <location>
        <position position="94"/>
    </location>
    <ligand>
        <name>Fe cation</name>
        <dbReference type="ChEBI" id="CHEBI:24875"/>
        <label>1</label>
    </ligand>
</feature>
<dbReference type="GO" id="GO:0005829">
    <property type="term" value="C:cytosol"/>
    <property type="evidence" value="ECO:0007669"/>
    <property type="project" value="TreeGrafter"/>
</dbReference>
<dbReference type="CDD" id="cd01055">
    <property type="entry name" value="Nonheme_Ferritin"/>
    <property type="match status" value="1"/>
</dbReference>
<comment type="subunit">
    <text evidence="6">Homooligomer of 24 subunits that assemble into a spherical protein shell (12 +/- 1 nM diameter) that can sequester at least 2000 iron atoms.</text>
</comment>
<dbReference type="EC" id="1.16.3.2" evidence="8"/>
<dbReference type="GO" id="GO:0006826">
    <property type="term" value="P:iron ion transport"/>
    <property type="evidence" value="ECO:0007669"/>
    <property type="project" value="InterPro"/>
</dbReference>
<feature type="binding site" evidence="7">
    <location>
        <position position="50"/>
    </location>
    <ligand>
        <name>Fe cation</name>
        <dbReference type="ChEBI" id="CHEBI:24875"/>
        <label>1</label>
    </ligand>
</feature>
<dbReference type="GO" id="GO:0008199">
    <property type="term" value="F:ferric iron binding"/>
    <property type="evidence" value="ECO:0007669"/>
    <property type="project" value="InterPro"/>
</dbReference>
<dbReference type="GO" id="GO:0006879">
    <property type="term" value="P:intracellular iron ion homeostasis"/>
    <property type="evidence" value="ECO:0007669"/>
    <property type="project" value="UniProtKB-KW"/>
</dbReference>
<dbReference type="PROSITE" id="PS50905">
    <property type="entry name" value="FERRITIN_LIKE"/>
    <property type="match status" value="1"/>
</dbReference>
<name>A0A143WUK2_9ENTR</name>
<reference evidence="11" key="1">
    <citation type="submission" date="2016-01" db="EMBL/GenBank/DDBJ databases">
        <authorList>
            <person name="Husnik F."/>
        </authorList>
    </citation>
    <scope>NUCLEOTIDE SEQUENCE [LARGE SCALE GENOMIC DNA]</scope>
</reference>
<protein>
    <recommendedName>
        <fullName evidence="8">Ferritin</fullName>
        <ecNumber evidence="8">1.16.3.2</ecNumber>
    </recommendedName>
</protein>
<evidence type="ECO:0000313" key="11">
    <source>
        <dbReference type="Proteomes" id="UP000095477"/>
    </source>
</evidence>
<keyword evidence="4 10" id="KW-0560">Oxidoreductase</keyword>
<feature type="binding site" evidence="7">
    <location>
        <position position="127"/>
    </location>
    <ligand>
        <name>Fe cation</name>
        <dbReference type="ChEBI" id="CHEBI:24875"/>
        <label>1</label>
    </ligand>
</feature>
<dbReference type="Pfam" id="PF00210">
    <property type="entry name" value="Ferritin"/>
    <property type="match status" value="1"/>
</dbReference>
<evidence type="ECO:0000256" key="3">
    <source>
        <dbReference type="ARBA" id="ARBA00022723"/>
    </source>
</evidence>
<evidence type="ECO:0000256" key="2">
    <source>
        <dbReference type="ARBA" id="ARBA00022434"/>
    </source>
</evidence>
<dbReference type="GO" id="GO:0042802">
    <property type="term" value="F:identical protein binding"/>
    <property type="evidence" value="ECO:0007669"/>
    <property type="project" value="UniProtKB-ARBA"/>
</dbReference>
<dbReference type="PANTHER" id="PTHR11431:SF127">
    <property type="entry name" value="BACTERIAL NON-HEME FERRITIN"/>
    <property type="match status" value="1"/>
</dbReference>
<feature type="domain" description="Ferritin-like diiron" evidence="9">
    <location>
        <begin position="1"/>
        <end position="145"/>
    </location>
</feature>
<feature type="binding site" evidence="7">
    <location>
        <position position="17"/>
    </location>
    <ligand>
        <name>Fe cation</name>
        <dbReference type="ChEBI" id="CHEBI:24875"/>
        <label>1</label>
    </ligand>
</feature>
<keyword evidence="3 7" id="KW-0479">Metal-binding</keyword>
<feature type="binding site" evidence="7">
    <location>
        <position position="53"/>
    </location>
    <ligand>
        <name>Fe cation</name>
        <dbReference type="ChEBI" id="CHEBI:24875"/>
        <label>1</label>
    </ligand>
</feature>
<dbReference type="EMBL" id="LN999835">
    <property type="protein sequence ID" value="CUX97453.1"/>
    <property type="molecule type" value="Genomic_DNA"/>
</dbReference>
<dbReference type="InterPro" id="IPR009078">
    <property type="entry name" value="Ferritin-like_SF"/>
</dbReference>
<dbReference type="InterPro" id="IPR001519">
    <property type="entry name" value="Ferritin"/>
</dbReference>
<dbReference type="OrthoDB" id="9801481at2"/>
<accession>A0A143WUK2</accession>
<gene>
    <name evidence="10" type="primary">ftnA</name>
    <name evidence="10" type="ORF">TPER_HE00553</name>
</gene>
<evidence type="ECO:0000313" key="10">
    <source>
        <dbReference type="EMBL" id="CUX97453.1"/>
    </source>
</evidence>
<comment type="catalytic activity">
    <reaction evidence="8">
        <text>4 Fe(2+) + O2 + 6 H2O = 4 iron(III) oxide-hydroxide + 12 H(+)</text>
        <dbReference type="Rhea" id="RHEA:11972"/>
        <dbReference type="ChEBI" id="CHEBI:15377"/>
        <dbReference type="ChEBI" id="CHEBI:15378"/>
        <dbReference type="ChEBI" id="CHEBI:15379"/>
        <dbReference type="ChEBI" id="CHEBI:29033"/>
        <dbReference type="ChEBI" id="CHEBI:78619"/>
        <dbReference type="EC" id="1.16.3.2"/>
    </reaction>
</comment>
<dbReference type="PATRIC" id="fig|1778263.3.peg.545"/>
<keyword evidence="5 7" id="KW-0408">Iron</keyword>
<dbReference type="Proteomes" id="UP000095477">
    <property type="component" value="Chromosome I"/>
</dbReference>
<dbReference type="InterPro" id="IPR012347">
    <property type="entry name" value="Ferritin-like"/>
</dbReference>